<accession>A0A8S5S712</accession>
<name>A0A8S5S712_9CAUD</name>
<evidence type="ECO:0000256" key="1">
    <source>
        <dbReference type="SAM" id="Coils"/>
    </source>
</evidence>
<evidence type="ECO:0000313" key="2">
    <source>
        <dbReference type="EMBL" id="DAF46702.1"/>
    </source>
</evidence>
<protein>
    <submittedName>
        <fullName evidence="2">Uncharacterized protein</fullName>
    </submittedName>
</protein>
<reference evidence="2" key="1">
    <citation type="journal article" date="2021" name="Proc. Natl. Acad. Sci. U.S.A.">
        <title>A Catalog of Tens of Thousands of Viruses from Human Metagenomes Reveals Hidden Associations with Chronic Diseases.</title>
        <authorList>
            <person name="Tisza M.J."/>
            <person name="Buck C.B."/>
        </authorList>
    </citation>
    <scope>NUCLEOTIDE SEQUENCE</scope>
    <source>
        <strain evidence="2">CtAFE3</strain>
    </source>
</reference>
<feature type="coiled-coil region" evidence="1">
    <location>
        <begin position="15"/>
        <end position="49"/>
    </location>
</feature>
<keyword evidence="1" id="KW-0175">Coiled coil</keyword>
<sequence length="51" mass="6082">MENKVQPIHYLAQELMEKTLELANYKVAYDELKKENEDLKKELEEKKGSNK</sequence>
<proteinExistence type="predicted"/>
<dbReference type="EMBL" id="BK032542">
    <property type="protein sequence ID" value="DAF46702.1"/>
    <property type="molecule type" value="Genomic_DNA"/>
</dbReference>
<organism evidence="2">
    <name type="scientific">Siphoviridae sp. ctAFE3</name>
    <dbReference type="NCBI Taxonomy" id="2827796"/>
    <lineage>
        <taxon>Viruses</taxon>
        <taxon>Duplodnaviria</taxon>
        <taxon>Heunggongvirae</taxon>
        <taxon>Uroviricota</taxon>
        <taxon>Caudoviricetes</taxon>
    </lineage>
</organism>